<feature type="non-terminal residue" evidence="2">
    <location>
        <position position="1"/>
    </location>
</feature>
<comment type="caution">
    <text evidence="2">The sequence shown here is derived from an EMBL/GenBank/DDBJ whole genome shotgun (WGS) entry which is preliminary data.</text>
</comment>
<dbReference type="EMBL" id="BTRK01000002">
    <property type="protein sequence ID" value="GMR37850.1"/>
    <property type="molecule type" value="Genomic_DNA"/>
</dbReference>
<accession>A0AAN5CBB5</accession>
<sequence>GFISSGNITVEAKIKIMKTVGVRKQSGRDFTQPDELSDICLLVEGEKVHVSKTILATHSPVFKAMLFGKFEEAGKAEVEIRDVEYKEFIDFLNVIYTSVKNITDQNVESI</sequence>
<reference evidence="3" key="1">
    <citation type="submission" date="2022-10" db="EMBL/GenBank/DDBJ databases">
        <title>Genome assembly of Pristionchus species.</title>
        <authorList>
            <person name="Yoshida K."/>
            <person name="Sommer R.J."/>
        </authorList>
    </citation>
    <scope>NUCLEOTIDE SEQUENCE [LARGE SCALE GENOMIC DNA]</scope>
    <source>
        <strain evidence="3">RS5460</strain>
    </source>
</reference>
<dbReference type="InterPro" id="IPR000210">
    <property type="entry name" value="BTB/POZ_dom"/>
</dbReference>
<gene>
    <name evidence="2" type="ORF">PMAYCL1PPCAC_08045</name>
</gene>
<dbReference type="InterPro" id="IPR011333">
    <property type="entry name" value="SKP1/BTB/POZ_sf"/>
</dbReference>
<dbReference type="PANTHER" id="PTHR47022:SF1">
    <property type="entry name" value="BTB AND MATH DOMAIN-CONTAINING PROTEIN 36-RELATED"/>
    <property type="match status" value="1"/>
</dbReference>
<dbReference type="Proteomes" id="UP001328107">
    <property type="component" value="Unassembled WGS sequence"/>
</dbReference>
<feature type="domain" description="BTB" evidence="1">
    <location>
        <begin position="37"/>
        <end position="104"/>
    </location>
</feature>
<evidence type="ECO:0000313" key="2">
    <source>
        <dbReference type="EMBL" id="GMR37850.1"/>
    </source>
</evidence>
<dbReference type="Pfam" id="PF00651">
    <property type="entry name" value="BTB"/>
    <property type="match status" value="1"/>
</dbReference>
<dbReference type="PANTHER" id="PTHR47022">
    <property type="entry name" value="BTB AND MATH DOMAIN-CONTAINING PROTEIN 36-RELATED"/>
    <property type="match status" value="1"/>
</dbReference>
<dbReference type="CDD" id="cd18186">
    <property type="entry name" value="BTB_POZ_ZBTB_KLHL-like"/>
    <property type="match status" value="1"/>
</dbReference>
<proteinExistence type="predicted"/>
<dbReference type="Gene3D" id="3.30.710.10">
    <property type="entry name" value="Potassium Channel Kv1.1, Chain A"/>
    <property type="match status" value="1"/>
</dbReference>
<keyword evidence="3" id="KW-1185">Reference proteome</keyword>
<dbReference type="SUPFAM" id="SSF54695">
    <property type="entry name" value="POZ domain"/>
    <property type="match status" value="1"/>
</dbReference>
<name>A0AAN5CBB5_9BILA</name>
<dbReference type="PROSITE" id="PS50097">
    <property type="entry name" value="BTB"/>
    <property type="match status" value="1"/>
</dbReference>
<feature type="non-terminal residue" evidence="2">
    <location>
        <position position="110"/>
    </location>
</feature>
<organism evidence="2 3">
    <name type="scientific">Pristionchus mayeri</name>
    <dbReference type="NCBI Taxonomy" id="1317129"/>
    <lineage>
        <taxon>Eukaryota</taxon>
        <taxon>Metazoa</taxon>
        <taxon>Ecdysozoa</taxon>
        <taxon>Nematoda</taxon>
        <taxon>Chromadorea</taxon>
        <taxon>Rhabditida</taxon>
        <taxon>Rhabditina</taxon>
        <taxon>Diplogasteromorpha</taxon>
        <taxon>Diplogasteroidea</taxon>
        <taxon>Neodiplogasteridae</taxon>
        <taxon>Pristionchus</taxon>
    </lineage>
</organism>
<evidence type="ECO:0000313" key="3">
    <source>
        <dbReference type="Proteomes" id="UP001328107"/>
    </source>
</evidence>
<dbReference type="SMART" id="SM00225">
    <property type="entry name" value="BTB"/>
    <property type="match status" value="1"/>
</dbReference>
<dbReference type="AlphaFoldDB" id="A0AAN5CBB5"/>
<evidence type="ECO:0000259" key="1">
    <source>
        <dbReference type="PROSITE" id="PS50097"/>
    </source>
</evidence>
<protein>
    <recommendedName>
        <fullName evidence="1">BTB domain-containing protein</fullName>
    </recommendedName>
</protein>